<evidence type="ECO:0000256" key="1">
    <source>
        <dbReference type="ARBA" id="ARBA00023015"/>
    </source>
</evidence>
<feature type="domain" description="N-acetyltransferase" evidence="5">
    <location>
        <begin position="136"/>
        <end position="280"/>
    </location>
</feature>
<dbReference type="InterPro" id="IPR009057">
    <property type="entry name" value="Homeodomain-like_sf"/>
</dbReference>
<dbReference type="PROSITE" id="PS01124">
    <property type="entry name" value="HTH_ARAC_FAMILY_2"/>
    <property type="match status" value="1"/>
</dbReference>
<dbReference type="Gene3D" id="3.40.630.30">
    <property type="match status" value="1"/>
</dbReference>
<dbReference type="RefSeq" id="WP_156684467.1">
    <property type="nucleotide sequence ID" value="NZ_CACRUA010000016.1"/>
</dbReference>
<gene>
    <name evidence="6" type="primary">rob</name>
    <name evidence="6" type="ORF">CSLFYP84_01261</name>
</gene>
<dbReference type="SMART" id="SM00342">
    <property type="entry name" value="HTH_ARAC"/>
    <property type="match status" value="1"/>
</dbReference>
<dbReference type="PROSITE" id="PS00041">
    <property type="entry name" value="HTH_ARAC_FAMILY_1"/>
    <property type="match status" value="1"/>
</dbReference>
<evidence type="ECO:0000259" key="4">
    <source>
        <dbReference type="PROSITE" id="PS01124"/>
    </source>
</evidence>
<dbReference type="Gene3D" id="1.10.10.60">
    <property type="entry name" value="Homeodomain-like"/>
    <property type="match status" value="2"/>
</dbReference>
<dbReference type="InterPro" id="IPR018060">
    <property type="entry name" value="HTH_AraC"/>
</dbReference>
<dbReference type="InterPro" id="IPR016181">
    <property type="entry name" value="Acyl_CoA_acyltransferase"/>
</dbReference>
<dbReference type="SUPFAM" id="SSF55729">
    <property type="entry name" value="Acyl-CoA N-acyltransferases (Nat)"/>
    <property type="match status" value="1"/>
</dbReference>
<dbReference type="SUPFAM" id="SSF46689">
    <property type="entry name" value="Homeodomain-like"/>
    <property type="match status" value="2"/>
</dbReference>
<evidence type="ECO:0000259" key="5">
    <source>
        <dbReference type="PROSITE" id="PS51186"/>
    </source>
</evidence>
<dbReference type="InterPro" id="IPR000182">
    <property type="entry name" value="GNAT_dom"/>
</dbReference>
<protein>
    <submittedName>
        <fullName evidence="6">Right origin-binding protein</fullName>
    </submittedName>
</protein>
<dbReference type="AlphaFoldDB" id="A0A6N3BUW8"/>
<dbReference type="InterPro" id="IPR050959">
    <property type="entry name" value="MarA-like"/>
</dbReference>
<dbReference type="PANTHER" id="PTHR47504">
    <property type="entry name" value="RIGHT ORIGIN-BINDING PROTEIN"/>
    <property type="match status" value="1"/>
</dbReference>
<dbReference type="GO" id="GO:0043565">
    <property type="term" value="F:sequence-specific DNA binding"/>
    <property type="evidence" value="ECO:0007669"/>
    <property type="project" value="InterPro"/>
</dbReference>
<proteinExistence type="predicted"/>
<sequence length="283" mass="33136">MMDRIEEVSLAIDFIEANLTERLNLDRIADAVHYSKYHLHRVFSDTVGLTVHEYMKRRQLTESAKLLVFSEKPIVDIALLSGYRSQQAFTSAFTAMYKMPPNMYRENERFYPLQLRFDFERSYEMLDRTESAGWKITFATEAEIPCWMELVRLVIDGFPYLDEEEYIRVLKQKIRTKQALILKDRGLAAGILLFSYENGSIDFMGSHPLYRKRGVPKALLDKVMGEFLRGRKVSITTYREGDKADTGYRDEIKELGFAEAELLVEYGYPTQRFVMGQEERLHE</sequence>
<feature type="domain" description="HTH araC/xylS-type" evidence="4">
    <location>
        <begin position="9"/>
        <end position="107"/>
    </location>
</feature>
<dbReference type="GO" id="GO:0003700">
    <property type="term" value="F:DNA-binding transcription factor activity"/>
    <property type="evidence" value="ECO:0007669"/>
    <property type="project" value="InterPro"/>
</dbReference>
<dbReference type="Pfam" id="PF12833">
    <property type="entry name" value="HTH_18"/>
    <property type="match status" value="1"/>
</dbReference>
<dbReference type="PROSITE" id="PS51186">
    <property type="entry name" value="GNAT"/>
    <property type="match status" value="1"/>
</dbReference>
<keyword evidence="1" id="KW-0805">Transcription regulation</keyword>
<dbReference type="GO" id="GO:0016747">
    <property type="term" value="F:acyltransferase activity, transferring groups other than amino-acyl groups"/>
    <property type="evidence" value="ECO:0007669"/>
    <property type="project" value="InterPro"/>
</dbReference>
<evidence type="ECO:0000256" key="2">
    <source>
        <dbReference type="ARBA" id="ARBA00023125"/>
    </source>
</evidence>
<evidence type="ECO:0000313" key="6">
    <source>
        <dbReference type="EMBL" id="VYU07855.1"/>
    </source>
</evidence>
<dbReference type="PANTHER" id="PTHR47504:SF5">
    <property type="entry name" value="RIGHT ORIGIN-BINDING PROTEIN"/>
    <property type="match status" value="1"/>
</dbReference>
<organism evidence="6">
    <name type="scientific">Clostridium symbiosum</name>
    <name type="common">Bacteroides symbiosus</name>
    <dbReference type="NCBI Taxonomy" id="1512"/>
    <lineage>
        <taxon>Bacteria</taxon>
        <taxon>Bacillati</taxon>
        <taxon>Bacillota</taxon>
        <taxon>Clostridia</taxon>
        <taxon>Lachnospirales</taxon>
        <taxon>Lachnospiraceae</taxon>
        <taxon>Otoolea</taxon>
    </lineage>
</organism>
<keyword evidence="2" id="KW-0238">DNA-binding</keyword>
<dbReference type="EMBL" id="CACRUA010000016">
    <property type="protein sequence ID" value="VYU07855.1"/>
    <property type="molecule type" value="Genomic_DNA"/>
</dbReference>
<dbReference type="InterPro" id="IPR018062">
    <property type="entry name" value="HTH_AraC-typ_CS"/>
</dbReference>
<name>A0A6N3BUW8_CLOSY</name>
<accession>A0A6N3BUW8</accession>
<evidence type="ECO:0000256" key="3">
    <source>
        <dbReference type="ARBA" id="ARBA00023163"/>
    </source>
</evidence>
<reference evidence="6" key="1">
    <citation type="submission" date="2019-11" db="EMBL/GenBank/DDBJ databases">
        <authorList>
            <person name="Feng L."/>
        </authorList>
    </citation>
    <scope>NUCLEOTIDE SEQUENCE</scope>
    <source>
        <strain evidence="6">CsymbiosumLFYP84</strain>
    </source>
</reference>
<keyword evidence="3" id="KW-0804">Transcription</keyword>